<name>A0A0C2CSY7_9BACT</name>
<reference evidence="3 4" key="1">
    <citation type="submission" date="2014-12" db="EMBL/GenBank/DDBJ databases">
        <title>Genome assembly of Enhygromyxa salina DSM 15201.</title>
        <authorList>
            <person name="Sharma G."/>
            <person name="Subramanian S."/>
        </authorList>
    </citation>
    <scope>NUCLEOTIDE SEQUENCE [LARGE SCALE GENOMIC DNA]</scope>
    <source>
        <strain evidence="3 4">DSM 15201</strain>
    </source>
</reference>
<organism evidence="3 4">
    <name type="scientific">Enhygromyxa salina</name>
    <dbReference type="NCBI Taxonomy" id="215803"/>
    <lineage>
        <taxon>Bacteria</taxon>
        <taxon>Pseudomonadati</taxon>
        <taxon>Myxococcota</taxon>
        <taxon>Polyangia</taxon>
        <taxon>Nannocystales</taxon>
        <taxon>Nannocystaceae</taxon>
        <taxon>Enhygromyxa</taxon>
    </lineage>
</organism>
<dbReference type="RefSeq" id="WP_052557109.1">
    <property type="nucleotide sequence ID" value="NZ_JMCC02000120.1"/>
</dbReference>
<dbReference type="SMART" id="SM00530">
    <property type="entry name" value="HTH_XRE"/>
    <property type="match status" value="1"/>
</dbReference>
<protein>
    <recommendedName>
        <fullName evidence="2">HTH cro/C1-type domain-containing protein</fullName>
    </recommendedName>
</protein>
<dbReference type="AlphaFoldDB" id="A0A0C2CSY7"/>
<sequence length="163" mass="17476">MTNLRQLAADWLEAGAAYRESFISVHGDAAVVWVKDTSGAMSLFTCGEYADDIIATVTDEEPVMFFGATRSNLDPAEARKLGALNTGRARAKTRDPATGVIDERVKRARKAAGLTLQQLADHVGVTKSAASKWECGTSQPTVPILQKIARATGRPMGFFCGDD</sequence>
<dbReference type="PROSITE" id="PS50943">
    <property type="entry name" value="HTH_CROC1"/>
    <property type="match status" value="1"/>
</dbReference>
<dbReference type="InterPro" id="IPR010982">
    <property type="entry name" value="Lambda_DNA-bd_dom_sf"/>
</dbReference>
<proteinExistence type="predicted"/>
<feature type="domain" description="HTH cro/C1-type" evidence="2">
    <location>
        <begin position="105"/>
        <end position="159"/>
    </location>
</feature>
<evidence type="ECO:0000259" key="2">
    <source>
        <dbReference type="PROSITE" id="PS50943"/>
    </source>
</evidence>
<evidence type="ECO:0000256" key="1">
    <source>
        <dbReference type="ARBA" id="ARBA00023125"/>
    </source>
</evidence>
<dbReference type="Gene3D" id="1.10.260.40">
    <property type="entry name" value="lambda repressor-like DNA-binding domains"/>
    <property type="match status" value="1"/>
</dbReference>
<gene>
    <name evidence="3" type="ORF">DB30_01068</name>
</gene>
<dbReference type="PANTHER" id="PTHR46558">
    <property type="entry name" value="TRACRIPTIONAL REGULATORY PROTEIN-RELATED-RELATED"/>
    <property type="match status" value="1"/>
</dbReference>
<dbReference type="CDD" id="cd00093">
    <property type="entry name" value="HTH_XRE"/>
    <property type="match status" value="1"/>
</dbReference>
<dbReference type="GO" id="GO:0003677">
    <property type="term" value="F:DNA binding"/>
    <property type="evidence" value="ECO:0007669"/>
    <property type="project" value="UniProtKB-KW"/>
</dbReference>
<dbReference type="SUPFAM" id="SSF47413">
    <property type="entry name" value="lambda repressor-like DNA-binding domains"/>
    <property type="match status" value="1"/>
</dbReference>
<accession>A0A0C2CSY7</accession>
<dbReference type="InterPro" id="IPR001387">
    <property type="entry name" value="Cro/C1-type_HTH"/>
</dbReference>
<evidence type="ECO:0000313" key="3">
    <source>
        <dbReference type="EMBL" id="KIG12710.1"/>
    </source>
</evidence>
<dbReference type="PANTHER" id="PTHR46558:SF11">
    <property type="entry name" value="HTH-TYPE TRANSCRIPTIONAL REGULATOR XRE"/>
    <property type="match status" value="1"/>
</dbReference>
<dbReference type="EMBL" id="JMCC02000120">
    <property type="protein sequence ID" value="KIG12710.1"/>
    <property type="molecule type" value="Genomic_DNA"/>
</dbReference>
<comment type="caution">
    <text evidence="3">The sequence shown here is derived from an EMBL/GenBank/DDBJ whole genome shotgun (WGS) entry which is preliminary data.</text>
</comment>
<dbReference type="Proteomes" id="UP000031599">
    <property type="component" value="Unassembled WGS sequence"/>
</dbReference>
<evidence type="ECO:0000313" key="4">
    <source>
        <dbReference type="Proteomes" id="UP000031599"/>
    </source>
</evidence>
<keyword evidence="1" id="KW-0238">DNA-binding</keyword>
<dbReference type="Pfam" id="PF01381">
    <property type="entry name" value="HTH_3"/>
    <property type="match status" value="1"/>
</dbReference>